<evidence type="ECO:0000313" key="12">
    <source>
        <dbReference type="Proteomes" id="UP000886520"/>
    </source>
</evidence>
<sequence length="1145" mass="128946">MRAVLAWSDRGLDQDGGRSPCYDLAFRPDGTQLIAAVSTRVLVYDAAEGDLLHSLKGHKDIVYCVAYSQDGKRFASGGADKTVIIWTSKAEGILKYSHNDPVQCLAYNPVTQQLASGTSNDFGIWSPEQKSVYKRKASKVLSISWSADGQYLALGMYTGRVSLCNRSGVEQMRIERSAPLLDAGIAPFLSTTYQVGKDINLGFEPSSITYHSRKFLCIAGLNKQVLLYTKDGVRLVTLCETSDRVWTVKSHPKKDFVVFGGNDGCISMLQIIYLTVHGLHLERYAFRDSLTDAVVQNLISNEKIRIKCQEYISKIAIYQKRVAVQLPKRIVLYEIHEHGDAKDGYHFCSEIKGDFDCTLLVLTSEHLTLCQEASLQLYRLDGKKDKEWHLSSPIRYIKVCAGPCGGEGLLTGLKDGSILKIWINNPFPQCIYSHTSSIRCLDLSAEQAQLAAVDENGHIFVYDIKKKQIVFEEKYASSVAWNTQMEEMLCYAGSGMLNIKVASFPVHQQNFNSYVVGFQGPKLFCLQDHSMQTLDIPLSWSMKHYIDSGDFDNAYRVACLGVTEADWKFLGLESLQAQFWNVAHGSFSRLQDVCYLDLINQVEKDFDPGQDRLPLLATICAYQGRFEEAAELYCEAGQVHKAMEMFADLHMFDAAKEIAEKTYITDGRSQAKVQEIIQKQAEWTEEKKDHATAADMYLIAGQPEKALALVAEHGPPSKLIEVARRLKKTDPRELSLCATLMKLHGLYTHALETYTKLGDLRSVLSLHIDMQQWDDAFAMKNLHPELDINVYSPYAVWLVSQGQYEKARLAYRQAGQPELSVHLLKQLLSNAIKEKRFRDASYICLQLFHERREFSFEGSGKSKDVQPECCTLWKEAEVYFAYSYVDQAINEPFRTSSSETLFNITVFLLGRSTKKSLPGISLVNILVTLAKHGEELGCYKAARSAYARLQGLRVPASWMDRLDVAALAVRARAAVSDESSPRLECPCCYCCGSPLPVVSPSWKDECSLCLQPVIRSFVSFEQLPIVEFFLEEGITHETAKKLLKARPCNISSERLHHQNGKQPNEGHWRTMLHSQFCVSSTRTKHGPLRANEQTLTSLQSRQFFEQEEWDAAVLQEGWCPFCRGLGFKPQSRNVSKYATPSACLR</sequence>
<dbReference type="PROSITE" id="PS50294">
    <property type="entry name" value="WD_REPEATS_REGION"/>
    <property type="match status" value="1"/>
</dbReference>
<evidence type="ECO:0000259" key="9">
    <source>
        <dbReference type="Pfam" id="PF23381"/>
    </source>
</evidence>
<dbReference type="OrthoDB" id="1906554at2759"/>
<gene>
    <name evidence="11" type="ORF">GOP47_0015442</name>
</gene>
<dbReference type="GO" id="GO:1905515">
    <property type="term" value="P:non-motile cilium assembly"/>
    <property type="evidence" value="ECO:0007669"/>
    <property type="project" value="TreeGrafter"/>
</dbReference>
<dbReference type="InterPro" id="IPR001680">
    <property type="entry name" value="WD40_rpt"/>
</dbReference>
<organism evidence="11 12">
    <name type="scientific">Adiantum capillus-veneris</name>
    <name type="common">Maidenhair fern</name>
    <dbReference type="NCBI Taxonomy" id="13818"/>
    <lineage>
        <taxon>Eukaryota</taxon>
        <taxon>Viridiplantae</taxon>
        <taxon>Streptophyta</taxon>
        <taxon>Embryophyta</taxon>
        <taxon>Tracheophyta</taxon>
        <taxon>Polypodiopsida</taxon>
        <taxon>Polypodiidae</taxon>
        <taxon>Polypodiales</taxon>
        <taxon>Pteridineae</taxon>
        <taxon>Pteridaceae</taxon>
        <taxon>Vittarioideae</taxon>
        <taxon>Adiantum</taxon>
    </lineage>
</organism>
<dbReference type="SUPFAM" id="SSF50978">
    <property type="entry name" value="WD40 repeat-like"/>
    <property type="match status" value="1"/>
</dbReference>
<evidence type="ECO:0000256" key="6">
    <source>
        <dbReference type="ARBA" id="ARBA00023273"/>
    </source>
</evidence>
<dbReference type="Pfam" id="PF23381">
    <property type="entry name" value="Beta-prop_IFT122_1st"/>
    <property type="match status" value="2"/>
</dbReference>
<dbReference type="Pfam" id="PF23377">
    <property type="entry name" value="Beta-prop_IFT122_2nd"/>
    <property type="match status" value="1"/>
</dbReference>
<dbReference type="InterPro" id="IPR015943">
    <property type="entry name" value="WD40/YVTN_repeat-like_dom_sf"/>
</dbReference>
<feature type="domain" description="IFT122 second beta-propeller" evidence="8">
    <location>
        <begin position="277"/>
        <end position="531"/>
    </location>
</feature>
<protein>
    <recommendedName>
        <fullName evidence="2">Intraflagellar transport protein 122 homolog</fullName>
    </recommendedName>
</protein>
<dbReference type="InterPro" id="IPR056152">
    <property type="entry name" value="Beta-prop_IFT122_2nd"/>
</dbReference>
<reference evidence="11" key="1">
    <citation type="submission" date="2021-01" db="EMBL/GenBank/DDBJ databases">
        <title>Adiantum capillus-veneris genome.</title>
        <authorList>
            <person name="Fang Y."/>
            <person name="Liao Q."/>
        </authorList>
    </citation>
    <scope>NUCLEOTIDE SEQUENCE</scope>
    <source>
        <strain evidence="11">H3</strain>
        <tissue evidence="11">Leaf</tissue>
    </source>
</reference>
<keyword evidence="6" id="KW-0966">Cell projection</keyword>
<dbReference type="InterPro" id="IPR036322">
    <property type="entry name" value="WD40_repeat_dom_sf"/>
</dbReference>
<dbReference type="Gene3D" id="1.25.40.470">
    <property type="match status" value="1"/>
</dbReference>
<dbReference type="AlphaFoldDB" id="A0A9D4UJQ4"/>
<feature type="domain" description="IFT122 first beta-propeller" evidence="9">
    <location>
        <begin position="192"/>
        <end position="272"/>
    </location>
</feature>
<dbReference type="Proteomes" id="UP000886520">
    <property type="component" value="Chromosome 15"/>
</dbReference>
<comment type="subcellular location">
    <subcellularLocation>
        <location evidence="1">Cell projection</location>
        <location evidence="1">Cilium</location>
    </subcellularLocation>
</comment>
<dbReference type="GO" id="GO:0061512">
    <property type="term" value="P:protein localization to cilium"/>
    <property type="evidence" value="ECO:0007669"/>
    <property type="project" value="TreeGrafter"/>
</dbReference>
<dbReference type="PROSITE" id="PS50082">
    <property type="entry name" value="WD_REPEATS_2"/>
    <property type="match status" value="1"/>
</dbReference>
<evidence type="ECO:0000259" key="10">
    <source>
        <dbReference type="Pfam" id="PF25295"/>
    </source>
</evidence>
<dbReference type="SMART" id="SM00320">
    <property type="entry name" value="WD40"/>
    <property type="match status" value="6"/>
</dbReference>
<dbReference type="EMBL" id="JABFUD020000015">
    <property type="protein sequence ID" value="KAI5069141.1"/>
    <property type="molecule type" value="Genomic_DNA"/>
</dbReference>
<dbReference type="PANTHER" id="PTHR12764">
    <property type="entry name" value="WD REPEAT DOMAIN-RELATED"/>
    <property type="match status" value="1"/>
</dbReference>
<dbReference type="InterPro" id="IPR057411">
    <property type="entry name" value="TPR_IFT122"/>
</dbReference>
<accession>A0A9D4UJQ4</accession>
<dbReference type="GO" id="GO:0097730">
    <property type="term" value="C:non-motile cilium"/>
    <property type="evidence" value="ECO:0007669"/>
    <property type="project" value="TreeGrafter"/>
</dbReference>
<feature type="repeat" description="WD" evidence="7">
    <location>
        <begin position="55"/>
        <end position="86"/>
    </location>
</feature>
<keyword evidence="5" id="KW-0969">Cilium</keyword>
<keyword evidence="3 7" id="KW-0853">WD repeat</keyword>
<evidence type="ECO:0000256" key="5">
    <source>
        <dbReference type="ARBA" id="ARBA00023069"/>
    </source>
</evidence>
<evidence type="ECO:0000256" key="7">
    <source>
        <dbReference type="PROSITE-ProRule" id="PRU00221"/>
    </source>
</evidence>
<keyword evidence="4" id="KW-0677">Repeat</keyword>
<comment type="caution">
    <text evidence="11">The sequence shown here is derived from an EMBL/GenBank/DDBJ whole genome shotgun (WGS) entry which is preliminary data.</text>
</comment>
<evidence type="ECO:0000256" key="1">
    <source>
        <dbReference type="ARBA" id="ARBA00004138"/>
    </source>
</evidence>
<dbReference type="PANTHER" id="PTHR12764:SF4">
    <property type="entry name" value="INTRAFLAGELLAR TRANSPORT PROTEIN 122 HOMOLOG"/>
    <property type="match status" value="1"/>
</dbReference>
<dbReference type="Pfam" id="PF25295">
    <property type="entry name" value="TPR_IFT122"/>
    <property type="match status" value="1"/>
</dbReference>
<name>A0A9D4UJQ4_ADICA</name>
<evidence type="ECO:0000256" key="4">
    <source>
        <dbReference type="ARBA" id="ARBA00022737"/>
    </source>
</evidence>
<dbReference type="InterPro" id="IPR056153">
    <property type="entry name" value="Beta-prop_IFT122_1st"/>
</dbReference>
<evidence type="ECO:0000256" key="2">
    <source>
        <dbReference type="ARBA" id="ARBA00019442"/>
    </source>
</evidence>
<evidence type="ECO:0000259" key="8">
    <source>
        <dbReference type="Pfam" id="PF23377"/>
    </source>
</evidence>
<feature type="domain" description="Intraflagellar transport protein 122 homolog TPR" evidence="10">
    <location>
        <begin position="541"/>
        <end position="923"/>
    </location>
</feature>
<keyword evidence="12" id="KW-1185">Reference proteome</keyword>
<dbReference type="Gene3D" id="2.130.10.10">
    <property type="entry name" value="YVTN repeat-like/Quinoprotein amine dehydrogenase"/>
    <property type="match status" value="3"/>
</dbReference>
<evidence type="ECO:0000313" key="11">
    <source>
        <dbReference type="EMBL" id="KAI5069141.1"/>
    </source>
</evidence>
<dbReference type="GO" id="GO:0035721">
    <property type="term" value="P:intraciliary retrograde transport"/>
    <property type="evidence" value="ECO:0007669"/>
    <property type="project" value="TreeGrafter"/>
</dbReference>
<dbReference type="InterPro" id="IPR039857">
    <property type="entry name" value="Ift122/121"/>
</dbReference>
<dbReference type="GO" id="GO:0030991">
    <property type="term" value="C:intraciliary transport particle A"/>
    <property type="evidence" value="ECO:0007669"/>
    <property type="project" value="TreeGrafter"/>
</dbReference>
<feature type="domain" description="IFT122 first beta-propeller" evidence="9">
    <location>
        <begin position="2"/>
        <end position="178"/>
    </location>
</feature>
<dbReference type="InterPro" id="IPR011990">
    <property type="entry name" value="TPR-like_helical_dom_sf"/>
</dbReference>
<proteinExistence type="predicted"/>
<evidence type="ECO:0000256" key="3">
    <source>
        <dbReference type="ARBA" id="ARBA00022574"/>
    </source>
</evidence>
<dbReference type="SUPFAM" id="SSF48452">
    <property type="entry name" value="TPR-like"/>
    <property type="match status" value="1"/>
</dbReference>